<dbReference type="GO" id="GO:0004065">
    <property type="term" value="F:arylsulfatase activity"/>
    <property type="evidence" value="ECO:0007669"/>
    <property type="project" value="TreeGrafter"/>
</dbReference>
<gene>
    <name evidence="7" type="ORF">CKA38_10365</name>
</gene>
<sequence length="439" mass="47719">MRPLTLLALTTSTAGLCLAAQPAGDIKKPNVVFILADDLGWSELGCYGQQKIKTPNIDRLAREGLRFTNSYSGAPVCAPARTTLMTGLHLGNSPIRGNKEIQPEGQFPIPAEHTLFPQLFQKAGYATAVVGKWGMGPVGSEGDPLKRGFDHFFGYNCQRMAHSYYPPHLWNDDRKIIINPTPVPGRAKSPPDQPVDMATWTGAQHASPLIIEDALRFIDAQAKAQKPFFLYYTPTEPHVSLMPEKEYLDSYPESWDAGAYRGENGYTPQTRPRAAYAAMITGLDAYVGKIMAKLDELGIADNTLIIFTSDNGTTLPGRNSKRWNTGGVDADFFNSTAGLRGFKGSVYEGGIRIPCVMRWPGKIPAGATTDFPTYFPDYAPTLCAAAGIEKPARGDGVNFLPVMLDKGVRPSATRWSGCFPNTADKPPFASANTKCCAET</sequence>
<evidence type="ECO:0000313" key="7">
    <source>
        <dbReference type="EMBL" id="AWI09594.1"/>
    </source>
</evidence>
<keyword evidence="8" id="KW-1185">Reference proteome</keyword>
<dbReference type="KEGG" id="elut:CKA38_10365"/>
<protein>
    <recommendedName>
        <fullName evidence="6">Sulfatase N-terminal domain-containing protein</fullName>
    </recommendedName>
</protein>
<dbReference type="PANTHER" id="PTHR42693:SF53">
    <property type="entry name" value="ENDO-4-O-SULFATASE"/>
    <property type="match status" value="1"/>
</dbReference>
<evidence type="ECO:0000256" key="3">
    <source>
        <dbReference type="ARBA" id="ARBA00022801"/>
    </source>
</evidence>
<dbReference type="Pfam" id="PF00884">
    <property type="entry name" value="Sulfatase"/>
    <property type="match status" value="1"/>
</dbReference>
<dbReference type="InterPro" id="IPR024607">
    <property type="entry name" value="Sulfatase_CS"/>
</dbReference>
<comment type="similarity">
    <text evidence="1">Belongs to the sulfatase family.</text>
</comment>
<dbReference type="RefSeq" id="WP_108825407.1">
    <property type="nucleotide sequence ID" value="NZ_CP023004.1"/>
</dbReference>
<dbReference type="Proteomes" id="UP000244896">
    <property type="component" value="Chromosome"/>
</dbReference>
<dbReference type="CDD" id="cd16145">
    <property type="entry name" value="ARS_like"/>
    <property type="match status" value="1"/>
</dbReference>
<keyword evidence="5" id="KW-0732">Signal</keyword>
<dbReference type="Gene3D" id="3.40.720.10">
    <property type="entry name" value="Alkaline Phosphatase, subunit A"/>
    <property type="match status" value="1"/>
</dbReference>
<name>A0A2U8E4W2_9BACT</name>
<evidence type="ECO:0000259" key="6">
    <source>
        <dbReference type="Pfam" id="PF00884"/>
    </source>
</evidence>
<reference evidence="7 8" key="1">
    <citation type="journal article" date="2018" name="Syst. Appl. Microbiol.">
        <title>Ereboglobus luteus gen. nov. sp. nov. from cockroach guts, and new insights into the oxygen relationship of the genera Opitutus and Didymococcus (Verrucomicrobia: Opitutaceae).</title>
        <authorList>
            <person name="Tegtmeier D."/>
            <person name="Belitz A."/>
            <person name="Radek R."/>
            <person name="Heimerl T."/>
            <person name="Brune A."/>
        </authorList>
    </citation>
    <scope>NUCLEOTIDE SEQUENCE [LARGE SCALE GENOMIC DNA]</scope>
    <source>
        <strain evidence="7 8">Ho45</strain>
    </source>
</reference>
<dbReference type="InterPro" id="IPR017850">
    <property type="entry name" value="Alkaline_phosphatase_core_sf"/>
</dbReference>
<accession>A0A2U8E4W2</accession>
<dbReference type="InterPro" id="IPR050738">
    <property type="entry name" value="Sulfatase"/>
</dbReference>
<keyword evidence="3" id="KW-0378">Hydrolase</keyword>
<feature type="chain" id="PRO_5016086480" description="Sulfatase N-terminal domain-containing protein" evidence="5">
    <location>
        <begin position="20"/>
        <end position="439"/>
    </location>
</feature>
<dbReference type="AlphaFoldDB" id="A0A2U8E4W2"/>
<evidence type="ECO:0000256" key="4">
    <source>
        <dbReference type="ARBA" id="ARBA00022837"/>
    </source>
</evidence>
<dbReference type="InterPro" id="IPR000917">
    <property type="entry name" value="Sulfatase_N"/>
</dbReference>
<dbReference type="PROSITE" id="PS00523">
    <property type="entry name" value="SULFATASE_1"/>
    <property type="match status" value="1"/>
</dbReference>
<keyword evidence="4" id="KW-0106">Calcium</keyword>
<dbReference type="SUPFAM" id="SSF53649">
    <property type="entry name" value="Alkaline phosphatase-like"/>
    <property type="match status" value="1"/>
</dbReference>
<evidence type="ECO:0000313" key="8">
    <source>
        <dbReference type="Proteomes" id="UP000244896"/>
    </source>
</evidence>
<dbReference type="GO" id="GO:0046872">
    <property type="term" value="F:metal ion binding"/>
    <property type="evidence" value="ECO:0007669"/>
    <property type="project" value="UniProtKB-KW"/>
</dbReference>
<keyword evidence="2" id="KW-0479">Metal-binding</keyword>
<evidence type="ECO:0000256" key="5">
    <source>
        <dbReference type="SAM" id="SignalP"/>
    </source>
</evidence>
<evidence type="ECO:0000256" key="1">
    <source>
        <dbReference type="ARBA" id="ARBA00008779"/>
    </source>
</evidence>
<feature type="domain" description="Sulfatase N-terminal" evidence="6">
    <location>
        <begin position="29"/>
        <end position="388"/>
    </location>
</feature>
<dbReference type="OrthoDB" id="9762324at2"/>
<organism evidence="7 8">
    <name type="scientific">Ereboglobus luteus</name>
    <dbReference type="NCBI Taxonomy" id="1796921"/>
    <lineage>
        <taxon>Bacteria</taxon>
        <taxon>Pseudomonadati</taxon>
        <taxon>Verrucomicrobiota</taxon>
        <taxon>Opitutia</taxon>
        <taxon>Opitutales</taxon>
        <taxon>Opitutaceae</taxon>
        <taxon>Ereboglobus</taxon>
    </lineage>
</organism>
<feature type="signal peptide" evidence="5">
    <location>
        <begin position="1"/>
        <end position="19"/>
    </location>
</feature>
<evidence type="ECO:0000256" key="2">
    <source>
        <dbReference type="ARBA" id="ARBA00022723"/>
    </source>
</evidence>
<dbReference type="EMBL" id="CP023004">
    <property type="protein sequence ID" value="AWI09594.1"/>
    <property type="molecule type" value="Genomic_DNA"/>
</dbReference>
<dbReference type="PANTHER" id="PTHR42693">
    <property type="entry name" value="ARYLSULFATASE FAMILY MEMBER"/>
    <property type="match status" value="1"/>
</dbReference>
<proteinExistence type="inferred from homology"/>